<dbReference type="InterPro" id="IPR036388">
    <property type="entry name" value="WH-like_DNA-bd_sf"/>
</dbReference>
<organism evidence="5 6">
    <name type="scientific">Mycolicibacterium murale</name>
    <dbReference type="NCBI Taxonomy" id="182220"/>
    <lineage>
        <taxon>Bacteria</taxon>
        <taxon>Bacillati</taxon>
        <taxon>Actinomycetota</taxon>
        <taxon>Actinomycetes</taxon>
        <taxon>Mycobacteriales</taxon>
        <taxon>Mycobacteriaceae</taxon>
        <taxon>Mycolicibacterium</taxon>
    </lineage>
</organism>
<dbReference type="GO" id="GO:0003700">
    <property type="term" value="F:DNA-binding transcription factor activity"/>
    <property type="evidence" value="ECO:0007669"/>
    <property type="project" value="InterPro"/>
</dbReference>
<dbReference type="Pfam" id="PF00392">
    <property type="entry name" value="GntR"/>
    <property type="match status" value="1"/>
</dbReference>
<dbReference type="InterPro" id="IPR000524">
    <property type="entry name" value="Tscrpt_reg_HTH_GntR"/>
</dbReference>
<dbReference type="PROSITE" id="PS50949">
    <property type="entry name" value="HTH_GNTR"/>
    <property type="match status" value="1"/>
</dbReference>
<dbReference type="CDD" id="cd07377">
    <property type="entry name" value="WHTH_GntR"/>
    <property type="match status" value="1"/>
</dbReference>
<dbReference type="AlphaFoldDB" id="A0A7I9WQ35"/>
<evidence type="ECO:0000259" key="4">
    <source>
        <dbReference type="PROSITE" id="PS50949"/>
    </source>
</evidence>
<keyword evidence="6" id="KW-1185">Reference proteome</keyword>
<evidence type="ECO:0000256" key="1">
    <source>
        <dbReference type="ARBA" id="ARBA00023015"/>
    </source>
</evidence>
<gene>
    <name evidence="5" type="ORF">MMUR_36240</name>
</gene>
<protein>
    <submittedName>
        <fullName evidence="5">Transcriptional regulator</fullName>
    </submittedName>
</protein>
<proteinExistence type="predicted"/>
<dbReference type="SUPFAM" id="SSF48008">
    <property type="entry name" value="GntR ligand-binding domain-like"/>
    <property type="match status" value="1"/>
</dbReference>
<dbReference type="GO" id="GO:0003677">
    <property type="term" value="F:DNA binding"/>
    <property type="evidence" value="ECO:0007669"/>
    <property type="project" value="UniProtKB-KW"/>
</dbReference>
<evidence type="ECO:0000313" key="5">
    <source>
        <dbReference type="EMBL" id="GFG59488.1"/>
    </source>
</evidence>
<dbReference type="PANTHER" id="PTHR43537:SF49">
    <property type="entry name" value="TRANSCRIPTIONAL REGULATORY PROTEIN"/>
    <property type="match status" value="1"/>
</dbReference>
<comment type="caution">
    <text evidence="5">The sequence shown here is derived from an EMBL/GenBank/DDBJ whole genome shotgun (WGS) entry which is preliminary data.</text>
</comment>
<evidence type="ECO:0000256" key="2">
    <source>
        <dbReference type="ARBA" id="ARBA00023125"/>
    </source>
</evidence>
<dbReference type="Pfam" id="PF07729">
    <property type="entry name" value="FCD"/>
    <property type="match status" value="1"/>
</dbReference>
<reference evidence="5 6" key="1">
    <citation type="journal article" date="2019" name="Emerg. Microbes Infect.">
        <title>Comprehensive subspecies identification of 175 nontuberculous mycobacteria species based on 7547 genomic profiles.</title>
        <authorList>
            <person name="Matsumoto Y."/>
            <person name="Kinjo T."/>
            <person name="Motooka D."/>
            <person name="Nabeya D."/>
            <person name="Jung N."/>
            <person name="Uechi K."/>
            <person name="Horii T."/>
            <person name="Iida T."/>
            <person name="Fujita J."/>
            <person name="Nakamura S."/>
        </authorList>
    </citation>
    <scope>NUCLEOTIDE SEQUENCE [LARGE SCALE GENOMIC DNA]</scope>
    <source>
        <strain evidence="5 6">JCM 13392</strain>
    </source>
</reference>
<evidence type="ECO:0000256" key="3">
    <source>
        <dbReference type="ARBA" id="ARBA00023163"/>
    </source>
</evidence>
<dbReference type="InterPro" id="IPR011711">
    <property type="entry name" value="GntR_C"/>
</dbReference>
<dbReference type="Gene3D" id="1.10.10.10">
    <property type="entry name" value="Winged helix-like DNA-binding domain superfamily/Winged helix DNA-binding domain"/>
    <property type="match status" value="1"/>
</dbReference>
<feature type="domain" description="HTH gntR-type" evidence="4">
    <location>
        <begin position="20"/>
        <end position="87"/>
    </location>
</feature>
<sequence>MASESTIAALAGFPELTASASLPSRLHEILEAAIIAGTLTPGQRIHADEIAGFYGISRIPVREALRSLHQDGWVEIKPRYGVRVRGRTLVELDELFEFRAELEACVARFAAERRTDAELRAMHDATARSAKARDDLDYAELDLCASLFYSALRQACHNSVLERESATMEKRARFYFSTVADRLGVDWTFVHEKLLGHVEAGEADAAGALARHHIRNTGEAVRSLLF</sequence>
<accession>A0A7I9WQ35</accession>
<dbReference type="SUPFAM" id="SSF46785">
    <property type="entry name" value="Winged helix' DNA-binding domain"/>
    <property type="match status" value="1"/>
</dbReference>
<dbReference type="PANTHER" id="PTHR43537">
    <property type="entry name" value="TRANSCRIPTIONAL REGULATOR, GNTR FAMILY"/>
    <property type="match status" value="1"/>
</dbReference>
<name>A0A7I9WQ35_9MYCO</name>
<dbReference type="InterPro" id="IPR036390">
    <property type="entry name" value="WH_DNA-bd_sf"/>
</dbReference>
<dbReference type="EMBL" id="BLKT01000003">
    <property type="protein sequence ID" value="GFG59488.1"/>
    <property type="molecule type" value="Genomic_DNA"/>
</dbReference>
<dbReference type="Proteomes" id="UP000465241">
    <property type="component" value="Unassembled WGS sequence"/>
</dbReference>
<evidence type="ECO:0000313" key="6">
    <source>
        <dbReference type="Proteomes" id="UP000465241"/>
    </source>
</evidence>
<dbReference type="InterPro" id="IPR008920">
    <property type="entry name" value="TF_FadR/GntR_C"/>
</dbReference>
<keyword evidence="1" id="KW-0805">Transcription regulation</keyword>
<dbReference type="SMART" id="SM00345">
    <property type="entry name" value="HTH_GNTR"/>
    <property type="match status" value="1"/>
</dbReference>
<keyword evidence="2" id="KW-0238">DNA-binding</keyword>
<dbReference type="Gene3D" id="1.20.120.530">
    <property type="entry name" value="GntR ligand-binding domain-like"/>
    <property type="match status" value="1"/>
</dbReference>
<keyword evidence="3" id="KW-0804">Transcription</keyword>
<dbReference type="SMART" id="SM00895">
    <property type="entry name" value="FCD"/>
    <property type="match status" value="1"/>
</dbReference>